<dbReference type="PANTHER" id="PTHR32196">
    <property type="entry name" value="ABC TRANSPORTER PERMEASE PROTEIN YPHD-RELATED-RELATED"/>
    <property type="match status" value="1"/>
</dbReference>
<sequence length="459" mass="47675">MSANRDAPTKTGFHFRDLGKMFGGGQSSGRQVGILGALVVIIILFEILTGGLTLDPTNLINLVNQNAYVLILAIGMVMVIIAGHIDLSVGSVAAFVGIVVATAMVSWHFPVPVAILLGLVLGAVIGAWQGWWVAYVGVPAFIVTLAGMLIFRGANQYFGNSNTVTVPDSFTFIGNGSIPDFGPNIGYSNGTLILGILAIAALVWQEFRQRRTQTLMGAEKAPVWVSVVKLVVLVFVAGGATMLFASGRVGTSFPISGIILGVLVLIYSFVTRNTTVGRHIYAVGGNWHAAELSGVKIKRINFFVMLNMSVLASVAGMIGVARAGASGPGDGTGWELDAIAAVFIGGAAVAGGIGTIVGSIIGGLVIAILNNGLQLLGVSNDRVQIIKGLVLLFAVGIDVYSKRQGRPSIIGILTRRRRSTNVGDDASVAGVAPLDRPSVEPGEESAEASSRPESTTPNA</sequence>
<feature type="transmembrane region" description="Helical" evidence="12">
    <location>
        <begin position="251"/>
        <end position="270"/>
    </location>
</feature>
<feature type="transmembrane region" description="Helical" evidence="12">
    <location>
        <begin position="302"/>
        <end position="321"/>
    </location>
</feature>
<dbReference type="InterPro" id="IPR001851">
    <property type="entry name" value="ABC_transp_permease"/>
</dbReference>
<feature type="transmembrane region" description="Helical" evidence="12">
    <location>
        <begin position="91"/>
        <end position="124"/>
    </location>
</feature>
<reference evidence="13" key="1">
    <citation type="submission" date="2021-01" db="EMBL/GenBank/DDBJ databases">
        <title>Lacisediminihabitans sp. nov. strain G11-30, isolated from Antarctic Soil.</title>
        <authorList>
            <person name="Li J."/>
        </authorList>
    </citation>
    <scope>NUCLEOTIDE SEQUENCE</scope>
    <source>
        <strain evidence="13">G11-30</strain>
    </source>
</reference>
<dbReference type="Proteomes" id="UP000636458">
    <property type="component" value="Unassembled WGS sequence"/>
</dbReference>
<evidence type="ECO:0000256" key="11">
    <source>
        <dbReference type="SAM" id="MobiDB-lite"/>
    </source>
</evidence>
<keyword evidence="7 12" id="KW-1133">Transmembrane helix</keyword>
<feature type="transmembrane region" description="Helical" evidence="12">
    <location>
        <begin position="185"/>
        <end position="204"/>
    </location>
</feature>
<comment type="subcellular location">
    <subcellularLocation>
        <location evidence="1">Cell membrane</location>
        <topology evidence="1">Multi-pass membrane protein</topology>
    </subcellularLocation>
</comment>
<comment type="function">
    <text evidence="9">Part of the binding-protein-dependent transport system for D-xylose. Probably responsible for the translocation of the substrate across the membrane.</text>
</comment>
<dbReference type="RefSeq" id="WP_200557312.1">
    <property type="nucleotide sequence ID" value="NZ_JAEPES010000006.1"/>
</dbReference>
<evidence type="ECO:0000256" key="9">
    <source>
        <dbReference type="ARBA" id="ARBA00035611"/>
    </source>
</evidence>
<keyword evidence="6 12" id="KW-0812">Transmembrane</keyword>
<organism evidence="13 14">
    <name type="scientific">Lacisediminihabitans changchengi</name>
    <dbReference type="NCBI Taxonomy" id="2787634"/>
    <lineage>
        <taxon>Bacteria</taxon>
        <taxon>Bacillati</taxon>
        <taxon>Actinomycetota</taxon>
        <taxon>Actinomycetes</taxon>
        <taxon>Micrococcales</taxon>
        <taxon>Microbacteriaceae</taxon>
        <taxon>Lacisediminihabitans</taxon>
    </lineage>
</organism>
<comment type="caution">
    <text evidence="13">The sequence shown here is derived from an EMBL/GenBank/DDBJ whole genome shotgun (WGS) entry which is preliminary data.</text>
</comment>
<evidence type="ECO:0000256" key="4">
    <source>
        <dbReference type="ARBA" id="ARBA00022519"/>
    </source>
</evidence>
<feature type="transmembrane region" description="Helical" evidence="12">
    <location>
        <begin position="32"/>
        <end position="54"/>
    </location>
</feature>
<evidence type="ECO:0000256" key="2">
    <source>
        <dbReference type="ARBA" id="ARBA00022448"/>
    </source>
</evidence>
<keyword evidence="4" id="KW-0997">Cell inner membrane</keyword>
<dbReference type="GO" id="GO:0022857">
    <property type="term" value="F:transmembrane transporter activity"/>
    <property type="evidence" value="ECO:0007669"/>
    <property type="project" value="InterPro"/>
</dbReference>
<keyword evidence="2" id="KW-0813">Transport</keyword>
<evidence type="ECO:0000256" key="6">
    <source>
        <dbReference type="ARBA" id="ARBA00022692"/>
    </source>
</evidence>
<dbReference type="AlphaFoldDB" id="A0A934W606"/>
<feature type="compositionally biased region" description="Low complexity" evidence="11">
    <location>
        <begin position="447"/>
        <end position="459"/>
    </location>
</feature>
<protein>
    <recommendedName>
        <fullName evidence="10">Xylose transport system permease protein XylH</fullName>
    </recommendedName>
</protein>
<feature type="transmembrane region" description="Helical" evidence="12">
    <location>
        <begin position="131"/>
        <end position="151"/>
    </location>
</feature>
<name>A0A934W606_9MICO</name>
<keyword evidence="3" id="KW-1003">Cell membrane</keyword>
<evidence type="ECO:0000313" key="13">
    <source>
        <dbReference type="EMBL" id="MBK4349125.1"/>
    </source>
</evidence>
<accession>A0A934W606</accession>
<dbReference type="PANTHER" id="PTHR32196:SF32">
    <property type="entry name" value="XYLOSE TRANSPORT SYSTEM PERMEASE PROTEIN XYLH"/>
    <property type="match status" value="1"/>
</dbReference>
<evidence type="ECO:0000256" key="5">
    <source>
        <dbReference type="ARBA" id="ARBA00022597"/>
    </source>
</evidence>
<feature type="transmembrane region" description="Helical" evidence="12">
    <location>
        <begin position="341"/>
        <end position="369"/>
    </location>
</feature>
<dbReference type="GO" id="GO:0005886">
    <property type="term" value="C:plasma membrane"/>
    <property type="evidence" value="ECO:0007669"/>
    <property type="project" value="UniProtKB-SubCell"/>
</dbReference>
<gene>
    <name evidence="13" type="ORF">IV501_15960</name>
</gene>
<dbReference type="Pfam" id="PF02653">
    <property type="entry name" value="BPD_transp_2"/>
    <property type="match status" value="1"/>
</dbReference>
<feature type="region of interest" description="Disordered" evidence="11">
    <location>
        <begin position="420"/>
        <end position="459"/>
    </location>
</feature>
<evidence type="ECO:0000256" key="1">
    <source>
        <dbReference type="ARBA" id="ARBA00004651"/>
    </source>
</evidence>
<evidence type="ECO:0000256" key="7">
    <source>
        <dbReference type="ARBA" id="ARBA00022989"/>
    </source>
</evidence>
<feature type="transmembrane region" description="Helical" evidence="12">
    <location>
        <begin position="224"/>
        <end position="245"/>
    </location>
</feature>
<proteinExistence type="predicted"/>
<evidence type="ECO:0000256" key="12">
    <source>
        <dbReference type="SAM" id="Phobius"/>
    </source>
</evidence>
<evidence type="ECO:0000256" key="10">
    <source>
        <dbReference type="ARBA" id="ARBA00035686"/>
    </source>
</evidence>
<keyword evidence="14" id="KW-1185">Reference proteome</keyword>
<dbReference type="NCBIfam" id="NF040906">
    <property type="entry name" value="GguB"/>
    <property type="match status" value="1"/>
</dbReference>
<evidence type="ECO:0000256" key="8">
    <source>
        <dbReference type="ARBA" id="ARBA00023136"/>
    </source>
</evidence>
<evidence type="ECO:0000256" key="3">
    <source>
        <dbReference type="ARBA" id="ARBA00022475"/>
    </source>
</evidence>
<keyword evidence="8 12" id="KW-0472">Membrane</keyword>
<keyword evidence="5" id="KW-0762">Sugar transport</keyword>
<evidence type="ECO:0000313" key="14">
    <source>
        <dbReference type="Proteomes" id="UP000636458"/>
    </source>
</evidence>
<dbReference type="EMBL" id="JAEPES010000006">
    <property type="protein sequence ID" value="MBK4349125.1"/>
    <property type="molecule type" value="Genomic_DNA"/>
</dbReference>
<dbReference type="CDD" id="cd06579">
    <property type="entry name" value="TM_PBP1_transp_AraH_like"/>
    <property type="match status" value="1"/>
</dbReference>
<feature type="transmembrane region" description="Helical" evidence="12">
    <location>
        <begin position="66"/>
        <end position="85"/>
    </location>
</feature>